<dbReference type="KEGG" id="aum:AURMO_01308"/>
<name>A0A2Z3RZK6_9MICO</name>
<dbReference type="InterPro" id="IPR006750">
    <property type="entry name" value="YdcZ"/>
</dbReference>
<feature type="transmembrane region" description="Helical" evidence="1">
    <location>
        <begin position="68"/>
        <end position="90"/>
    </location>
</feature>
<dbReference type="Pfam" id="PF04657">
    <property type="entry name" value="DMT_YdcZ"/>
    <property type="match status" value="2"/>
</dbReference>
<evidence type="ECO:0000313" key="3">
    <source>
        <dbReference type="Proteomes" id="UP000246894"/>
    </source>
</evidence>
<dbReference type="AlphaFoldDB" id="A0A2Z3RZK6"/>
<feature type="transmembrane region" description="Helical" evidence="1">
    <location>
        <begin position="255"/>
        <end position="275"/>
    </location>
</feature>
<feature type="transmembrane region" description="Helical" evidence="1">
    <location>
        <begin position="159"/>
        <end position="177"/>
    </location>
</feature>
<feature type="transmembrane region" description="Helical" evidence="1">
    <location>
        <begin position="102"/>
        <end position="123"/>
    </location>
</feature>
<reference evidence="2 3" key="1">
    <citation type="submission" date="2017-10" db="EMBL/GenBank/DDBJ databases">
        <title>Genome of an Actinobacterium that displays light-enhanced growth.</title>
        <authorList>
            <person name="Maresca J.A."/>
            <person name="Hempel P."/>
            <person name="Shevchenko O."/>
            <person name="Miller K.J."/>
            <person name="Hahn M.W."/>
        </authorList>
    </citation>
    <scope>NUCLEOTIDE SEQUENCE [LARGE SCALE GENOMIC DNA]</scope>
    <source>
        <strain evidence="2 3">MWH-Mo1</strain>
    </source>
</reference>
<dbReference type="GO" id="GO:0005886">
    <property type="term" value="C:plasma membrane"/>
    <property type="evidence" value="ECO:0007669"/>
    <property type="project" value="TreeGrafter"/>
</dbReference>
<proteinExistence type="predicted"/>
<evidence type="ECO:0008006" key="4">
    <source>
        <dbReference type="Google" id="ProtNLM"/>
    </source>
</evidence>
<organism evidence="2 3">
    <name type="scientific">Aurantimicrobium photophilum</name>
    <dbReference type="NCBI Taxonomy" id="1987356"/>
    <lineage>
        <taxon>Bacteria</taxon>
        <taxon>Bacillati</taxon>
        <taxon>Actinomycetota</taxon>
        <taxon>Actinomycetes</taxon>
        <taxon>Micrococcales</taxon>
        <taxon>Microbacteriaceae</taxon>
        <taxon>Aurantimicrobium</taxon>
    </lineage>
</organism>
<gene>
    <name evidence="2" type="ORF">AURMO_01308</name>
</gene>
<feature type="transmembrane region" description="Helical" evidence="1">
    <location>
        <begin position="38"/>
        <end position="56"/>
    </location>
</feature>
<evidence type="ECO:0000256" key="1">
    <source>
        <dbReference type="SAM" id="Phobius"/>
    </source>
</evidence>
<feature type="transmembrane region" description="Helical" evidence="1">
    <location>
        <begin position="281"/>
        <end position="301"/>
    </location>
</feature>
<dbReference type="PANTHER" id="PTHR34821:SF2">
    <property type="entry name" value="INNER MEMBRANE PROTEIN YDCZ"/>
    <property type="match status" value="1"/>
</dbReference>
<dbReference type="EMBL" id="CP023994">
    <property type="protein sequence ID" value="AWR21900.1"/>
    <property type="molecule type" value="Genomic_DNA"/>
</dbReference>
<keyword evidence="1" id="KW-0812">Transmembrane</keyword>
<keyword evidence="1" id="KW-0472">Membrane</keyword>
<keyword evidence="3" id="KW-1185">Reference proteome</keyword>
<accession>A0A2Z3RZK6</accession>
<dbReference type="PANTHER" id="PTHR34821">
    <property type="entry name" value="INNER MEMBRANE PROTEIN YDCZ"/>
    <property type="match status" value="1"/>
</dbReference>
<protein>
    <recommendedName>
        <fullName evidence="4">Transporter family-2 protein</fullName>
    </recommendedName>
</protein>
<keyword evidence="1" id="KW-1133">Transmembrane helix</keyword>
<dbReference type="Proteomes" id="UP000246894">
    <property type="component" value="Chromosome"/>
</dbReference>
<feature type="transmembrane region" description="Helical" evidence="1">
    <location>
        <begin position="197"/>
        <end position="217"/>
    </location>
</feature>
<feature type="transmembrane region" description="Helical" evidence="1">
    <location>
        <begin position="229"/>
        <end position="248"/>
    </location>
</feature>
<sequence>MAAWVAIALAVLAGILRTSQARINGAFAQEIHDAFLSGVISFGSGFLILLVIISFNKKGQQGWRQLMVAIRSGGITPWFTLAGTAGAAYVLSQTLVVGLTGVALYTVAFVAGLSMGGLFLDLWGIGPAGKKPLSFNRVGGAVLGIAAVALSLVGHSTAASALLPLLLPLICGVLVAWQDAANGRMTVIAGTPLTSTFLNFMVGTGVLLIATAFHSFSVGLPAALPTQPYFYLGGAIGVVFIGITAVVVREIGVLLMGLGSIAGQLLMAVILDFFFPSAQVTGVMILIGASLAFVAAAWAAWPKKKPHAHVAESVPHSGE</sequence>
<evidence type="ECO:0000313" key="2">
    <source>
        <dbReference type="EMBL" id="AWR21900.1"/>
    </source>
</evidence>
<feature type="transmembrane region" description="Helical" evidence="1">
    <location>
        <begin position="135"/>
        <end position="153"/>
    </location>
</feature>